<accession>A0ABR6NJR7</accession>
<evidence type="ECO:0000256" key="1">
    <source>
        <dbReference type="ARBA" id="ARBA00023002"/>
    </source>
</evidence>
<evidence type="ECO:0000313" key="3">
    <source>
        <dbReference type="EMBL" id="MBB5987523.1"/>
    </source>
</evidence>
<comment type="caution">
    <text evidence="3">The sequence shown here is derived from an EMBL/GenBank/DDBJ whole genome shotgun (WGS) entry which is preliminary data.</text>
</comment>
<feature type="domain" description="Flavin reductase like" evidence="2">
    <location>
        <begin position="17"/>
        <end position="162"/>
    </location>
</feature>
<sequence>MSTVETESIAQSLRAGLRRLAKAVVVITCRHADRRFAMTATAVSELSMDPPSLVICVNRSASLDAPLSLGAGFCVNILRADQQEIAAICAGAVKGEARFAVGHWQGEATDSPWLEDAQASFACRQDGAFDYGTHRMIIGRVERVRLHGETDPLVYVDGRYKRVA</sequence>
<organism evidence="3 4">
    <name type="scientific">Sphingobium lignivorans</name>
    <dbReference type="NCBI Taxonomy" id="2735886"/>
    <lineage>
        <taxon>Bacteria</taxon>
        <taxon>Pseudomonadati</taxon>
        <taxon>Pseudomonadota</taxon>
        <taxon>Alphaproteobacteria</taxon>
        <taxon>Sphingomonadales</taxon>
        <taxon>Sphingomonadaceae</taxon>
        <taxon>Sphingobium</taxon>
    </lineage>
</organism>
<dbReference type="Gene3D" id="2.30.110.10">
    <property type="entry name" value="Electron Transport, Fmn-binding Protein, Chain A"/>
    <property type="match status" value="1"/>
</dbReference>
<dbReference type="EMBL" id="JACHKA010000001">
    <property type="protein sequence ID" value="MBB5987523.1"/>
    <property type="molecule type" value="Genomic_DNA"/>
</dbReference>
<evidence type="ECO:0000259" key="2">
    <source>
        <dbReference type="SMART" id="SM00903"/>
    </source>
</evidence>
<dbReference type="Pfam" id="PF01613">
    <property type="entry name" value="Flavin_Reduct"/>
    <property type="match status" value="1"/>
</dbReference>
<keyword evidence="4" id="KW-1185">Reference proteome</keyword>
<proteinExistence type="predicted"/>
<name>A0ABR6NJR7_9SPHN</name>
<evidence type="ECO:0000313" key="4">
    <source>
        <dbReference type="Proteomes" id="UP001138540"/>
    </source>
</evidence>
<dbReference type="InterPro" id="IPR012349">
    <property type="entry name" value="Split_barrel_FMN-bd"/>
</dbReference>
<dbReference type="RefSeq" id="WP_184156102.1">
    <property type="nucleotide sequence ID" value="NZ_JACHKA010000001.1"/>
</dbReference>
<dbReference type="InterPro" id="IPR050268">
    <property type="entry name" value="NADH-dep_flavin_reductase"/>
</dbReference>
<gene>
    <name evidence="3" type="ORF">HNP60_003497</name>
</gene>
<dbReference type="PANTHER" id="PTHR30466:SF1">
    <property type="entry name" value="FMN REDUCTASE (NADH) RUTF"/>
    <property type="match status" value="1"/>
</dbReference>
<dbReference type="SMART" id="SM00903">
    <property type="entry name" value="Flavin_Reduct"/>
    <property type="match status" value="1"/>
</dbReference>
<dbReference type="InterPro" id="IPR002563">
    <property type="entry name" value="Flavin_Rdtase-like_dom"/>
</dbReference>
<dbReference type="Proteomes" id="UP001138540">
    <property type="component" value="Unassembled WGS sequence"/>
</dbReference>
<dbReference type="SUPFAM" id="SSF50475">
    <property type="entry name" value="FMN-binding split barrel"/>
    <property type="match status" value="1"/>
</dbReference>
<protein>
    <submittedName>
        <fullName evidence="3">Flavin reductase (DIM6/NTAB) family NADH-FMN oxidoreductase RutF</fullName>
    </submittedName>
</protein>
<dbReference type="PANTHER" id="PTHR30466">
    <property type="entry name" value="FLAVIN REDUCTASE"/>
    <property type="match status" value="1"/>
</dbReference>
<keyword evidence="1" id="KW-0560">Oxidoreductase</keyword>
<reference evidence="3 4" key="1">
    <citation type="submission" date="2020-08" db="EMBL/GenBank/DDBJ databases">
        <title>Exploring microbial biodiversity for novel pathways involved in the catabolism of aromatic compounds derived from lignin.</title>
        <authorList>
            <person name="Elkins J."/>
        </authorList>
    </citation>
    <scope>NUCLEOTIDE SEQUENCE [LARGE SCALE GENOMIC DNA]</scope>
    <source>
        <strain evidence="3 4">B1D3A</strain>
    </source>
</reference>